<reference evidence="3 4" key="1">
    <citation type="submission" date="2018-04" db="EMBL/GenBank/DDBJ databases">
        <title>Genomic Encyclopedia of Type Strains, Phase IV (KMG-IV): sequencing the most valuable type-strain genomes for metagenomic binning, comparative biology and taxonomic classification.</title>
        <authorList>
            <person name="Goeker M."/>
        </authorList>
    </citation>
    <scope>NUCLEOTIDE SEQUENCE [LARGE SCALE GENOMIC DNA]</scope>
    <source>
        <strain evidence="3 4">DSM 104150</strain>
    </source>
</reference>
<evidence type="ECO:0000313" key="3">
    <source>
        <dbReference type="EMBL" id="PXV64915.1"/>
    </source>
</evidence>
<dbReference type="RefSeq" id="WP_110266461.1">
    <property type="nucleotide sequence ID" value="NZ_CAKZQT010000005.1"/>
</dbReference>
<feature type="region of interest" description="Disordered" evidence="1">
    <location>
        <begin position="270"/>
        <end position="293"/>
    </location>
</feature>
<evidence type="ECO:0000256" key="1">
    <source>
        <dbReference type="SAM" id="MobiDB-lite"/>
    </source>
</evidence>
<dbReference type="Proteomes" id="UP000248330">
    <property type="component" value="Unassembled WGS sequence"/>
</dbReference>
<proteinExistence type="predicted"/>
<protein>
    <submittedName>
        <fullName evidence="3">Uncharacterized protein DUF4340</fullName>
    </submittedName>
</protein>
<accession>A0A318E6Y6</accession>
<sequence length="293" mass="31977">MKRSHLNVALAVAVAGLGALLWFSREQDEVFPPLTPLAQDAVSSITVAHPDAPVIRLQKQDGQWRLVEPVQAPADEFEVASLVNLASTDVKRSLAAAEVDLAELKLDPPQYRITLNDTELAFGDSEPIEHRRYVRTGDQVALVLDPPSAALDADYSDLVAKPLVPPGAEIRRIELPGLTVARENDAWTSPEHPDAESARVEPVVTAWRELRAMWNAERPDDAGDAGDPVRIVLADGELNLRIVEREPQLKIDNPAYGVRYTVSKAELDRLTKLAEPAPTPPPEASADEPTPSE</sequence>
<dbReference type="Pfam" id="PF14238">
    <property type="entry name" value="DUF4340"/>
    <property type="match status" value="1"/>
</dbReference>
<dbReference type="AlphaFoldDB" id="A0A318E6Y6"/>
<feature type="domain" description="DUF4340" evidence="2">
    <location>
        <begin position="64"/>
        <end position="212"/>
    </location>
</feature>
<comment type="caution">
    <text evidence="3">The sequence shown here is derived from an EMBL/GenBank/DDBJ whole genome shotgun (WGS) entry which is preliminary data.</text>
</comment>
<dbReference type="InterPro" id="IPR025641">
    <property type="entry name" value="DUF4340"/>
</dbReference>
<dbReference type="EMBL" id="QICN01000011">
    <property type="protein sequence ID" value="PXV64915.1"/>
    <property type="molecule type" value="Genomic_DNA"/>
</dbReference>
<keyword evidence="4" id="KW-1185">Reference proteome</keyword>
<evidence type="ECO:0000259" key="2">
    <source>
        <dbReference type="Pfam" id="PF14238"/>
    </source>
</evidence>
<dbReference type="OrthoDB" id="7062720at2"/>
<gene>
    <name evidence="3" type="ORF">C8D93_11187</name>
</gene>
<evidence type="ECO:0000313" key="4">
    <source>
        <dbReference type="Proteomes" id="UP000248330"/>
    </source>
</evidence>
<organism evidence="3 4">
    <name type="scientific">Sinimarinibacterium flocculans</name>
    <dbReference type="NCBI Taxonomy" id="985250"/>
    <lineage>
        <taxon>Bacteria</taxon>
        <taxon>Pseudomonadati</taxon>
        <taxon>Pseudomonadota</taxon>
        <taxon>Gammaproteobacteria</taxon>
        <taxon>Nevskiales</taxon>
        <taxon>Nevskiaceae</taxon>
        <taxon>Sinimarinibacterium</taxon>
    </lineage>
</organism>
<name>A0A318E6Y6_9GAMM</name>